<comment type="similarity">
    <text evidence="2">Belongs to the membrane fusion protein (MFP) (TC 8.A.1) family.</text>
</comment>
<dbReference type="Gene3D" id="2.40.30.170">
    <property type="match status" value="1"/>
</dbReference>
<dbReference type="InterPro" id="IPR058647">
    <property type="entry name" value="BSH_CzcB-like"/>
</dbReference>
<comment type="caution">
    <text evidence="7">The sequence shown here is derived from an EMBL/GenBank/DDBJ whole genome shotgun (WGS) entry which is preliminary data.</text>
</comment>
<dbReference type="AlphaFoldDB" id="A0A229UGS5"/>
<name>A0A229UGS5_9BACL</name>
<dbReference type="InterPro" id="IPR006143">
    <property type="entry name" value="RND_pump_MFP"/>
</dbReference>
<dbReference type="PANTHER" id="PTHR32347">
    <property type="entry name" value="EFFLUX SYSTEM COMPONENT YKNX-RELATED"/>
    <property type="match status" value="1"/>
</dbReference>
<evidence type="ECO:0000256" key="3">
    <source>
        <dbReference type="ARBA" id="ARBA00023054"/>
    </source>
</evidence>
<dbReference type="Proteomes" id="UP000215509">
    <property type="component" value="Unassembled WGS sequence"/>
</dbReference>
<dbReference type="OrthoDB" id="85226at2"/>
<evidence type="ECO:0000313" key="7">
    <source>
        <dbReference type="EMBL" id="OXM82561.1"/>
    </source>
</evidence>
<dbReference type="GO" id="GO:0016020">
    <property type="term" value="C:membrane"/>
    <property type="evidence" value="ECO:0007669"/>
    <property type="project" value="InterPro"/>
</dbReference>
<evidence type="ECO:0000259" key="5">
    <source>
        <dbReference type="Pfam" id="PF25973"/>
    </source>
</evidence>
<dbReference type="Gene3D" id="2.40.50.100">
    <property type="match status" value="1"/>
</dbReference>
<dbReference type="GO" id="GO:0022857">
    <property type="term" value="F:transmembrane transporter activity"/>
    <property type="evidence" value="ECO:0007669"/>
    <property type="project" value="InterPro"/>
</dbReference>
<dbReference type="PANTHER" id="PTHR32347:SF14">
    <property type="entry name" value="EFFLUX SYSTEM COMPONENT YKNX-RELATED"/>
    <property type="match status" value="1"/>
</dbReference>
<comment type="subcellular location">
    <subcellularLocation>
        <location evidence="1">Cell envelope</location>
    </subcellularLocation>
</comment>
<dbReference type="EMBL" id="NMQW01000062">
    <property type="protein sequence ID" value="OXM82561.1"/>
    <property type="molecule type" value="Genomic_DNA"/>
</dbReference>
<dbReference type="NCBIfam" id="TIGR01730">
    <property type="entry name" value="RND_mfp"/>
    <property type="match status" value="1"/>
</dbReference>
<evidence type="ECO:0000259" key="6">
    <source>
        <dbReference type="Pfam" id="PF25989"/>
    </source>
</evidence>
<dbReference type="Pfam" id="PF25973">
    <property type="entry name" value="BSH_CzcB"/>
    <property type="match status" value="1"/>
</dbReference>
<dbReference type="Gene3D" id="2.40.420.20">
    <property type="match status" value="1"/>
</dbReference>
<dbReference type="Pfam" id="PF25989">
    <property type="entry name" value="YknX_C"/>
    <property type="match status" value="1"/>
</dbReference>
<accession>A0A229UGS5</accession>
<protein>
    <submittedName>
        <fullName evidence="7">Uncharacterized protein</fullName>
    </submittedName>
</protein>
<gene>
    <name evidence="7" type="ORF">CF651_30215</name>
</gene>
<feature type="domain" description="YknX-like C-terminal permuted SH3-like" evidence="6">
    <location>
        <begin position="340"/>
        <end position="408"/>
    </location>
</feature>
<evidence type="ECO:0000313" key="8">
    <source>
        <dbReference type="Proteomes" id="UP000215509"/>
    </source>
</evidence>
<organism evidence="7 8">
    <name type="scientific">Paenibacillus rigui</name>
    <dbReference type="NCBI Taxonomy" id="554312"/>
    <lineage>
        <taxon>Bacteria</taxon>
        <taxon>Bacillati</taxon>
        <taxon>Bacillota</taxon>
        <taxon>Bacilli</taxon>
        <taxon>Bacillales</taxon>
        <taxon>Paenibacillaceae</taxon>
        <taxon>Paenibacillus</taxon>
    </lineage>
</organism>
<keyword evidence="3 4" id="KW-0175">Coiled coil</keyword>
<evidence type="ECO:0000256" key="1">
    <source>
        <dbReference type="ARBA" id="ARBA00004196"/>
    </source>
</evidence>
<dbReference type="InterPro" id="IPR050465">
    <property type="entry name" value="UPF0194_transport"/>
</dbReference>
<evidence type="ECO:0000256" key="4">
    <source>
        <dbReference type="SAM" id="Coils"/>
    </source>
</evidence>
<dbReference type="InterPro" id="IPR058637">
    <property type="entry name" value="YknX-like_C"/>
</dbReference>
<keyword evidence="8" id="KW-1185">Reference proteome</keyword>
<proteinExistence type="inferred from homology"/>
<dbReference type="SUPFAM" id="SSF111369">
    <property type="entry name" value="HlyD-like secretion proteins"/>
    <property type="match status" value="1"/>
</dbReference>
<feature type="coiled-coil region" evidence="4">
    <location>
        <begin position="96"/>
        <end position="220"/>
    </location>
</feature>
<reference evidence="7 8" key="1">
    <citation type="submission" date="2017-07" db="EMBL/GenBank/DDBJ databases">
        <title>Genome sequencing and assembly of Paenibacillus rigui.</title>
        <authorList>
            <person name="Mayilraj S."/>
        </authorList>
    </citation>
    <scope>NUCLEOTIDE SEQUENCE [LARGE SCALE GENOMIC DNA]</scope>
    <source>
        <strain evidence="7 8">JCM 16352</strain>
    </source>
</reference>
<feature type="domain" description="CzcB-like barrel-sandwich hybrid" evidence="5">
    <location>
        <begin position="57"/>
        <end position="249"/>
    </location>
</feature>
<dbReference type="RefSeq" id="WP_094018584.1">
    <property type="nucleotide sequence ID" value="NZ_NMQW01000062.1"/>
</dbReference>
<sequence length="410" mass="45878">MQKRWWLLILAFIALGASSFVYFQDQQVLKVNAVRTLEGELVNYIQTTGKVRVQQEHKVFAHTEGKIQQLSLKLGDRVNEGQVLARVDNSDFSYKIRQLEAQMEQSQASLAKLQEGVKTEMIRQLEEAARRESIQYEAAKRAWIKTQNLYDEGQASKDDLYRTKDEFQLAESRLQEAQSNLQLKQKGPDQPDLDAVFAKLKELQLQKEEMEAEMQKDLIISPVNGTVIGLGLQAGQYVQKGAELLTIADLSQVEIISNVKESLVGDVYVGQAALIQGGILGKAQLEAHVVRMDPVAQNAKDAPDKAATVAVALQLNQPSDKLVPGYNLDINFVHQRVSSVIQVPYDAIKRNQDGSSLVWTVIEGKAVLTKVDVGIKNERFVEIKNGLKKDDWVILNPSDAMREGQKVSIR</sequence>
<dbReference type="GO" id="GO:0030313">
    <property type="term" value="C:cell envelope"/>
    <property type="evidence" value="ECO:0007669"/>
    <property type="project" value="UniProtKB-SubCell"/>
</dbReference>
<evidence type="ECO:0000256" key="2">
    <source>
        <dbReference type="ARBA" id="ARBA00009477"/>
    </source>
</evidence>